<evidence type="ECO:0000313" key="2">
    <source>
        <dbReference type="Proteomes" id="UP001603978"/>
    </source>
</evidence>
<dbReference type="RefSeq" id="WP_393174704.1">
    <property type="nucleotide sequence ID" value="NZ_JBICRM010000038.1"/>
</dbReference>
<evidence type="ECO:0000313" key="1">
    <source>
        <dbReference type="EMBL" id="MFG1709685.1"/>
    </source>
</evidence>
<sequence>MGGKRPETYLAQVCQWDSKLGGKKYCGKWNYAFRFQAGHAVPALSIRSPFSASKPRTPAPPC</sequence>
<name>A0ABW7AQJ5_9ACTN</name>
<organism evidence="1 2">
    <name type="scientific">Nonomuraea marmarensis</name>
    <dbReference type="NCBI Taxonomy" id="3351344"/>
    <lineage>
        <taxon>Bacteria</taxon>
        <taxon>Bacillati</taxon>
        <taxon>Actinomycetota</taxon>
        <taxon>Actinomycetes</taxon>
        <taxon>Streptosporangiales</taxon>
        <taxon>Streptosporangiaceae</taxon>
        <taxon>Nonomuraea</taxon>
    </lineage>
</organism>
<dbReference type="EMBL" id="JBICRM010000038">
    <property type="protein sequence ID" value="MFG1709685.1"/>
    <property type="molecule type" value="Genomic_DNA"/>
</dbReference>
<keyword evidence="2" id="KW-1185">Reference proteome</keyword>
<protein>
    <submittedName>
        <fullName evidence="1">Uncharacterized protein</fullName>
    </submittedName>
</protein>
<gene>
    <name evidence="1" type="ORF">ACFLIM_41535</name>
</gene>
<proteinExistence type="predicted"/>
<reference evidence="1 2" key="1">
    <citation type="submission" date="2024-10" db="EMBL/GenBank/DDBJ databases">
        <authorList>
            <person name="Topkara A.R."/>
            <person name="Saygin H."/>
        </authorList>
    </citation>
    <scope>NUCLEOTIDE SEQUENCE [LARGE SCALE GENOMIC DNA]</scope>
    <source>
        <strain evidence="1 2">M3C6</strain>
    </source>
</reference>
<comment type="caution">
    <text evidence="1">The sequence shown here is derived from an EMBL/GenBank/DDBJ whole genome shotgun (WGS) entry which is preliminary data.</text>
</comment>
<dbReference type="Proteomes" id="UP001603978">
    <property type="component" value="Unassembled WGS sequence"/>
</dbReference>
<accession>A0ABW7AQJ5</accession>